<protein>
    <submittedName>
        <fullName evidence="1">Uncharacterized protein</fullName>
    </submittedName>
</protein>
<gene>
    <name evidence="1" type="ORF">MARPO_0204s0008</name>
</gene>
<evidence type="ECO:0000313" key="1">
    <source>
        <dbReference type="EMBL" id="PTQ27344.1"/>
    </source>
</evidence>
<accession>A0A2R6W0I3</accession>
<evidence type="ECO:0000313" key="2">
    <source>
        <dbReference type="Proteomes" id="UP000244005"/>
    </source>
</evidence>
<reference evidence="2" key="1">
    <citation type="journal article" date="2017" name="Cell">
        <title>Insights into land plant evolution garnered from the Marchantia polymorpha genome.</title>
        <authorList>
            <person name="Bowman J.L."/>
            <person name="Kohchi T."/>
            <person name="Yamato K.T."/>
            <person name="Jenkins J."/>
            <person name="Shu S."/>
            <person name="Ishizaki K."/>
            <person name="Yamaoka S."/>
            <person name="Nishihama R."/>
            <person name="Nakamura Y."/>
            <person name="Berger F."/>
            <person name="Adam C."/>
            <person name="Aki S.S."/>
            <person name="Althoff F."/>
            <person name="Araki T."/>
            <person name="Arteaga-Vazquez M.A."/>
            <person name="Balasubrmanian S."/>
            <person name="Barry K."/>
            <person name="Bauer D."/>
            <person name="Boehm C.R."/>
            <person name="Briginshaw L."/>
            <person name="Caballero-Perez J."/>
            <person name="Catarino B."/>
            <person name="Chen F."/>
            <person name="Chiyoda S."/>
            <person name="Chovatia M."/>
            <person name="Davies K.M."/>
            <person name="Delmans M."/>
            <person name="Demura T."/>
            <person name="Dierschke T."/>
            <person name="Dolan L."/>
            <person name="Dorantes-Acosta A.E."/>
            <person name="Eklund D.M."/>
            <person name="Florent S.N."/>
            <person name="Flores-Sandoval E."/>
            <person name="Fujiyama A."/>
            <person name="Fukuzawa H."/>
            <person name="Galik B."/>
            <person name="Grimanelli D."/>
            <person name="Grimwood J."/>
            <person name="Grossniklaus U."/>
            <person name="Hamada T."/>
            <person name="Haseloff J."/>
            <person name="Hetherington A.J."/>
            <person name="Higo A."/>
            <person name="Hirakawa Y."/>
            <person name="Hundley H.N."/>
            <person name="Ikeda Y."/>
            <person name="Inoue K."/>
            <person name="Inoue S.I."/>
            <person name="Ishida S."/>
            <person name="Jia Q."/>
            <person name="Kakita M."/>
            <person name="Kanazawa T."/>
            <person name="Kawai Y."/>
            <person name="Kawashima T."/>
            <person name="Kennedy M."/>
            <person name="Kinose K."/>
            <person name="Kinoshita T."/>
            <person name="Kohara Y."/>
            <person name="Koide E."/>
            <person name="Komatsu K."/>
            <person name="Kopischke S."/>
            <person name="Kubo M."/>
            <person name="Kyozuka J."/>
            <person name="Lagercrantz U."/>
            <person name="Lin S.S."/>
            <person name="Lindquist E."/>
            <person name="Lipzen A.M."/>
            <person name="Lu C.W."/>
            <person name="De Luna E."/>
            <person name="Martienssen R.A."/>
            <person name="Minamino N."/>
            <person name="Mizutani M."/>
            <person name="Mizutani M."/>
            <person name="Mochizuki N."/>
            <person name="Monte I."/>
            <person name="Mosher R."/>
            <person name="Nagasaki H."/>
            <person name="Nakagami H."/>
            <person name="Naramoto S."/>
            <person name="Nishitani K."/>
            <person name="Ohtani M."/>
            <person name="Okamoto T."/>
            <person name="Okumura M."/>
            <person name="Phillips J."/>
            <person name="Pollak B."/>
            <person name="Reinders A."/>
            <person name="Rovekamp M."/>
            <person name="Sano R."/>
            <person name="Sawa S."/>
            <person name="Schmid M.W."/>
            <person name="Shirakawa M."/>
            <person name="Solano R."/>
            <person name="Spunde A."/>
            <person name="Suetsugu N."/>
            <person name="Sugano S."/>
            <person name="Sugiyama A."/>
            <person name="Sun R."/>
            <person name="Suzuki Y."/>
            <person name="Takenaka M."/>
            <person name="Takezawa D."/>
            <person name="Tomogane H."/>
            <person name="Tsuzuki M."/>
            <person name="Ueda T."/>
            <person name="Umeda M."/>
            <person name="Ward J.M."/>
            <person name="Watanabe Y."/>
            <person name="Yazaki K."/>
            <person name="Yokoyama R."/>
            <person name="Yoshitake Y."/>
            <person name="Yotsui I."/>
            <person name="Zachgo S."/>
            <person name="Schmutz J."/>
        </authorList>
    </citation>
    <scope>NUCLEOTIDE SEQUENCE [LARGE SCALE GENOMIC DNA]</scope>
    <source>
        <strain evidence="2">Tak-1</strain>
    </source>
</reference>
<organism evidence="1 2">
    <name type="scientific">Marchantia polymorpha</name>
    <name type="common">Common liverwort</name>
    <name type="synonym">Marchantia aquatica</name>
    <dbReference type="NCBI Taxonomy" id="3197"/>
    <lineage>
        <taxon>Eukaryota</taxon>
        <taxon>Viridiplantae</taxon>
        <taxon>Streptophyta</taxon>
        <taxon>Embryophyta</taxon>
        <taxon>Marchantiophyta</taxon>
        <taxon>Marchantiopsida</taxon>
        <taxon>Marchantiidae</taxon>
        <taxon>Marchantiales</taxon>
        <taxon>Marchantiaceae</taxon>
        <taxon>Marchantia</taxon>
    </lineage>
</organism>
<name>A0A2R6W0I3_MARPO</name>
<dbReference type="AlphaFoldDB" id="A0A2R6W0I3"/>
<sequence length="70" mass="8164">MHVWLSHFNRGLLAAESLCKITRQFVDNSGIMYTCYEQIWLYFQSLVHYIRLTFGNLGNTSLSNEVFTGK</sequence>
<proteinExistence type="predicted"/>
<dbReference type="Gramene" id="Mp8g09400.1">
    <property type="protein sequence ID" value="Mp8g09400.1.cds1"/>
    <property type="gene ID" value="Mp8g09400"/>
</dbReference>
<dbReference type="Proteomes" id="UP000244005">
    <property type="component" value="Unassembled WGS sequence"/>
</dbReference>
<keyword evidence="2" id="KW-1185">Reference proteome</keyword>
<dbReference type="EMBL" id="KZ772950">
    <property type="protein sequence ID" value="PTQ27344.1"/>
    <property type="molecule type" value="Genomic_DNA"/>
</dbReference>